<evidence type="ECO:0000256" key="4">
    <source>
        <dbReference type="ARBA" id="ARBA00019200"/>
    </source>
</evidence>
<keyword evidence="7 15" id="KW-0418">Kinase</keyword>
<keyword evidence="8" id="KW-0067">ATP-binding</keyword>
<keyword evidence="6" id="KW-0547">Nucleotide-binding</keyword>
<comment type="function">
    <text evidence="12">Involved in the regulation of capsular polysaccharide biosynthesis. Autophosphorylation of CpsD attenuates its activity and reduces the level of encapsulation. May be part of a complex that directs the coordinated polymerization and export to the cell surface of the capsular polysaccharide.</text>
</comment>
<keyword evidence="9" id="KW-0972">Capsule biogenesis/degradation</keyword>
<sequence length="257" mass="27776">MSFFKKRSSVGKDGLPVETMTNGARLIAAAEPKNPVSEQFRTLRTNIEFAAVSRGEIKTLLISSALPSEGKSTVTANLAIVYAQQGKKVLLVDADLRRPTVAVSFGLNRNSAGLTNYLGDNHKEISDVVHRTAMDNLDVVTSGPIPPNPAELLGSGRMTELVTQLKSQYDLIIFDVPPFLMVTDAQVLMSKVDGVAIVVNGGRTNKGALQRTNEILKIAEAPVLGFIYNDQSRRKKGSSGYGYGYGYVYGYGDTKSK</sequence>
<organism evidence="15 16">
    <name type="scientific">Leuconostoc carnosum</name>
    <dbReference type="NCBI Taxonomy" id="1252"/>
    <lineage>
        <taxon>Bacteria</taxon>
        <taxon>Bacillati</taxon>
        <taxon>Bacillota</taxon>
        <taxon>Bacilli</taxon>
        <taxon>Lactobacillales</taxon>
        <taxon>Lactobacillaceae</taxon>
        <taxon>Leuconostoc</taxon>
    </lineage>
</organism>
<comment type="catalytic activity">
    <reaction evidence="13">
        <text>L-tyrosyl-[protein] + ATP = O-phospho-L-tyrosyl-[protein] + ADP + H(+)</text>
        <dbReference type="Rhea" id="RHEA:10596"/>
        <dbReference type="Rhea" id="RHEA-COMP:10136"/>
        <dbReference type="Rhea" id="RHEA-COMP:20101"/>
        <dbReference type="ChEBI" id="CHEBI:15378"/>
        <dbReference type="ChEBI" id="CHEBI:30616"/>
        <dbReference type="ChEBI" id="CHEBI:46858"/>
        <dbReference type="ChEBI" id="CHEBI:61978"/>
        <dbReference type="ChEBI" id="CHEBI:456216"/>
        <dbReference type="EC" id="2.7.10.2"/>
    </reaction>
</comment>
<gene>
    <name evidence="15" type="ORF">FGL89_08025</name>
</gene>
<dbReference type="EC" id="2.7.10.2" evidence="3"/>
<evidence type="ECO:0000256" key="9">
    <source>
        <dbReference type="ARBA" id="ARBA00022903"/>
    </source>
</evidence>
<dbReference type="PANTHER" id="PTHR32309:SF13">
    <property type="entry name" value="FERRIC ENTEROBACTIN TRANSPORT PROTEIN FEPE"/>
    <property type="match status" value="1"/>
</dbReference>
<dbReference type="Pfam" id="PF13614">
    <property type="entry name" value="AAA_31"/>
    <property type="match status" value="1"/>
</dbReference>
<evidence type="ECO:0000256" key="3">
    <source>
        <dbReference type="ARBA" id="ARBA00011903"/>
    </source>
</evidence>
<dbReference type="InterPro" id="IPR050445">
    <property type="entry name" value="Bact_polysacc_biosynth/exp"/>
</dbReference>
<dbReference type="GO" id="GO:0004715">
    <property type="term" value="F:non-membrane spanning protein tyrosine kinase activity"/>
    <property type="evidence" value="ECO:0007669"/>
    <property type="project" value="UniProtKB-EC"/>
</dbReference>
<dbReference type="RefSeq" id="WP_147000509.1">
    <property type="nucleotide sequence ID" value="NZ_CP042375.1"/>
</dbReference>
<accession>A0AAE6IKW1</accession>
<evidence type="ECO:0000256" key="6">
    <source>
        <dbReference type="ARBA" id="ARBA00022741"/>
    </source>
</evidence>
<reference evidence="15 16" key="1">
    <citation type="submission" date="2019-06" db="EMBL/GenBank/DDBJ databases">
        <title>Genome analyses of bacteria isolated from kimchi.</title>
        <authorList>
            <person name="Lee S."/>
            <person name="Ahn S."/>
            <person name="Roh S."/>
        </authorList>
    </citation>
    <scope>NUCLEOTIDE SEQUENCE [LARGE SCALE GENOMIC DNA]</scope>
    <source>
        <strain evidence="15 16">CBA3620</strain>
        <plasmid evidence="15 16">unnamed1</plasmid>
    </source>
</reference>
<dbReference type="Gene3D" id="3.40.50.300">
    <property type="entry name" value="P-loop containing nucleotide triphosphate hydrolases"/>
    <property type="match status" value="1"/>
</dbReference>
<dbReference type="GeneID" id="61187697"/>
<feature type="domain" description="AAA" evidence="14">
    <location>
        <begin position="70"/>
        <end position="218"/>
    </location>
</feature>
<evidence type="ECO:0000256" key="11">
    <source>
        <dbReference type="ARBA" id="ARBA00023169"/>
    </source>
</evidence>
<evidence type="ECO:0000256" key="7">
    <source>
        <dbReference type="ARBA" id="ARBA00022777"/>
    </source>
</evidence>
<dbReference type="SUPFAM" id="SSF52540">
    <property type="entry name" value="P-loop containing nucleoside triphosphate hydrolases"/>
    <property type="match status" value="1"/>
</dbReference>
<dbReference type="InterPro" id="IPR025669">
    <property type="entry name" value="AAA_dom"/>
</dbReference>
<dbReference type="Proteomes" id="UP000321332">
    <property type="component" value="Plasmid unnamed1"/>
</dbReference>
<dbReference type="AlphaFoldDB" id="A0AAE6IKW1"/>
<evidence type="ECO:0000256" key="1">
    <source>
        <dbReference type="ARBA" id="ARBA00005132"/>
    </source>
</evidence>
<dbReference type="PANTHER" id="PTHR32309">
    <property type="entry name" value="TYROSINE-PROTEIN KINASE"/>
    <property type="match status" value="1"/>
</dbReference>
<dbReference type="InterPro" id="IPR005702">
    <property type="entry name" value="Wzc-like_C"/>
</dbReference>
<evidence type="ECO:0000256" key="13">
    <source>
        <dbReference type="ARBA" id="ARBA00051245"/>
    </source>
</evidence>
<proteinExistence type="inferred from homology"/>
<dbReference type="FunFam" id="3.40.50.300:FF:000527">
    <property type="entry name" value="Tyrosine-protein kinase etk"/>
    <property type="match status" value="1"/>
</dbReference>
<comment type="similarity">
    <text evidence="2">Belongs to the CpsD/CapB family.</text>
</comment>
<keyword evidence="11" id="KW-0270">Exopolysaccharide synthesis</keyword>
<keyword evidence="15" id="KW-0614">Plasmid</keyword>
<dbReference type="NCBIfam" id="TIGR01007">
    <property type="entry name" value="eps_fam"/>
    <property type="match status" value="1"/>
</dbReference>
<dbReference type="EMBL" id="CP042375">
    <property type="protein sequence ID" value="QEA34133.1"/>
    <property type="molecule type" value="Genomic_DNA"/>
</dbReference>
<dbReference type="GO" id="GO:0000271">
    <property type="term" value="P:polysaccharide biosynthetic process"/>
    <property type="evidence" value="ECO:0007669"/>
    <property type="project" value="UniProtKB-KW"/>
</dbReference>
<keyword evidence="10" id="KW-0829">Tyrosine-protein kinase</keyword>
<evidence type="ECO:0000256" key="10">
    <source>
        <dbReference type="ARBA" id="ARBA00023137"/>
    </source>
</evidence>
<name>A0AAE6IKW1_LEUCA</name>
<comment type="pathway">
    <text evidence="1">Capsule biogenesis; capsule polysaccharide biosynthesis.</text>
</comment>
<geneLocation type="plasmid" evidence="15 16">
    <name>unnamed1</name>
</geneLocation>
<keyword evidence="5" id="KW-0808">Transferase</keyword>
<evidence type="ECO:0000256" key="5">
    <source>
        <dbReference type="ARBA" id="ARBA00022679"/>
    </source>
</evidence>
<dbReference type="GO" id="GO:0005886">
    <property type="term" value="C:plasma membrane"/>
    <property type="evidence" value="ECO:0007669"/>
    <property type="project" value="TreeGrafter"/>
</dbReference>
<evidence type="ECO:0000256" key="12">
    <source>
        <dbReference type="ARBA" id="ARBA00024964"/>
    </source>
</evidence>
<evidence type="ECO:0000259" key="14">
    <source>
        <dbReference type="Pfam" id="PF13614"/>
    </source>
</evidence>
<dbReference type="GO" id="GO:0005524">
    <property type="term" value="F:ATP binding"/>
    <property type="evidence" value="ECO:0007669"/>
    <property type="project" value="UniProtKB-KW"/>
</dbReference>
<protein>
    <recommendedName>
        <fullName evidence="4">Tyrosine-protein kinase CpsD</fullName>
        <ecNumber evidence="3">2.7.10.2</ecNumber>
    </recommendedName>
</protein>
<dbReference type="InterPro" id="IPR027417">
    <property type="entry name" value="P-loop_NTPase"/>
</dbReference>
<evidence type="ECO:0000313" key="15">
    <source>
        <dbReference type="EMBL" id="QEA34133.1"/>
    </source>
</evidence>
<evidence type="ECO:0000313" key="16">
    <source>
        <dbReference type="Proteomes" id="UP000321332"/>
    </source>
</evidence>
<evidence type="ECO:0000256" key="8">
    <source>
        <dbReference type="ARBA" id="ARBA00022840"/>
    </source>
</evidence>
<evidence type="ECO:0000256" key="2">
    <source>
        <dbReference type="ARBA" id="ARBA00007316"/>
    </source>
</evidence>
<dbReference type="GO" id="GO:0042802">
    <property type="term" value="F:identical protein binding"/>
    <property type="evidence" value="ECO:0007669"/>
    <property type="project" value="UniProtKB-ARBA"/>
</dbReference>
<dbReference type="CDD" id="cd05387">
    <property type="entry name" value="BY-kinase"/>
    <property type="match status" value="1"/>
</dbReference>